<evidence type="ECO:0000259" key="3">
    <source>
        <dbReference type="Pfam" id="PF00930"/>
    </source>
</evidence>
<evidence type="ECO:0000313" key="5">
    <source>
        <dbReference type="Proteomes" id="UP000886722"/>
    </source>
</evidence>
<keyword evidence="1" id="KW-0325">Glycoprotein</keyword>
<comment type="caution">
    <text evidence="4">The sequence shown here is derived from an EMBL/GenBank/DDBJ whole genome shotgun (WGS) entry which is preliminary data.</text>
</comment>
<accession>A0A9D1KDQ5</accession>
<dbReference type="InterPro" id="IPR002469">
    <property type="entry name" value="Peptidase_S9B_N"/>
</dbReference>
<dbReference type="EMBL" id="DVKT01000039">
    <property type="protein sequence ID" value="HIT39446.1"/>
    <property type="molecule type" value="Genomic_DNA"/>
</dbReference>
<dbReference type="AlphaFoldDB" id="A0A9D1KDQ5"/>
<dbReference type="Pfam" id="PF00326">
    <property type="entry name" value="Peptidase_S9"/>
    <property type="match status" value="1"/>
</dbReference>
<dbReference type="Gene3D" id="3.40.50.1820">
    <property type="entry name" value="alpha/beta hydrolase"/>
    <property type="match status" value="1"/>
</dbReference>
<dbReference type="InterPro" id="IPR029058">
    <property type="entry name" value="AB_hydrolase_fold"/>
</dbReference>
<dbReference type="FunFam" id="3.40.50.1820:FF:000003">
    <property type="entry name" value="Dipeptidyl peptidase 4"/>
    <property type="match status" value="1"/>
</dbReference>
<feature type="domain" description="Peptidase S9 prolyl oligopeptidase catalytic" evidence="2">
    <location>
        <begin position="529"/>
        <end position="722"/>
    </location>
</feature>
<reference evidence="4" key="2">
    <citation type="journal article" date="2021" name="PeerJ">
        <title>Extensive microbial diversity within the chicken gut microbiome revealed by metagenomics and culture.</title>
        <authorList>
            <person name="Gilroy R."/>
            <person name="Ravi A."/>
            <person name="Getino M."/>
            <person name="Pursley I."/>
            <person name="Horton D.L."/>
            <person name="Alikhan N.F."/>
            <person name="Baker D."/>
            <person name="Gharbi K."/>
            <person name="Hall N."/>
            <person name="Watson M."/>
            <person name="Adriaenssens E.M."/>
            <person name="Foster-Nyarko E."/>
            <person name="Jarju S."/>
            <person name="Secka A."/>
            <person name="Antonio M."/>
            <person name="Oren A."/>
            <person name="Chaudhuri R.R."/>
            <person name="La Ragione R."/>
            <person name="Hildebrand F."/>
            <person name="Pallen M.J."/>
        </authorList>
    </citation>
    <scope>NUCLEOTIDE SEQUENCE</scope>
    <source>
        <strain evidence="4">21143</strain>
    </source>
</reference>
<evidence type="ECO:0000256" key="1">
    <source>
        <dbReference type="ARBA" id="ARBA00023180"/>
    </source>
</evidence>
<dbReference type="Pfam" id="PF00930">
    <property type="entry name" value="DPPIV_N"/>
    <property type="match status" value="1"/>
</dbReference>
<name>A0A9D1KDQ5_9BACT</name>
<evidence type="ECO:0000259" key="2">
    <source>
        <dbReference type="Pfam" id="PF00326"/>
    </source>
</evidence>
<dbReference type="Gene3D" id="2.140.10.30">
    <property type="entry name" value="Dipeptidylpeptidase IV, N-terminal domain"/>
    <property type="match status" value="1"/>
</dbReference>
<evidence type="ECO:0000313" key="4">
    <source>
        <dbReference type="EMBL" id="HIT39446.1"/>
    </source>
</evidence>
<feature type="domain" description="Dipeptidylpeptidase IV N-terminal" evidence="3">
    <location>
        <begin position="98"/>
        <end position="446"/>
    </location>
</feature>
<dbReference type="PANTHER" id="PTHR11731">
    <property type="entry name" value="PROTEASE FAMILY S9B,C DIPEPTIDYL-PEPTIDASE IV-RELATED"/>
    <property type="match status" value="1"/>
</dbReference>
<sequence length="727" mass="82151">MKWNISKILCLVGLTMSVAPLSSMEVDDLFSGKYRVKTVAGIRPSADGVHYTCLSPDRTCIVRYAYATGEAVDTLLNVGKVSGRPVKAIAGYSFGSKEDRMLVYTDVEMIYRRSFRAAYYFTSVGSNELQPLSDRFSKQQIATLSPDGSRVAFVYENNIYVKNLLDGTETQVTRDGEKNKILNGITDWVYEEEFAQTRLMAWSPDSRALAFVRTDESGVQEYPMQMFCSSSGEYDDPQEVYPRYAGFKYPVAGADNSKVSFRVWKEDAGNLETVVLPVDGDTYLPAITIIPKTGEWVVTAINRLQNHIRLLAVDIQDNTSRLLYEDKSDTYINEQDITSAVFYPDCFMAFSEKTGYRHIYQYGYDGKLQRTVTAGNWEVTDYYGRDAKGNIYYQSTEEGPLYRALYCVDKKGRCRKLSARKGNNSAWFNPSCTYYISQYSNTFTPPVYALNDVKRKRVVRVLEDNAGYPVEDFIGKEFFTMTTADSIVLNGFIMKPADFDSTRRYPVVMMQYSGPGSQQVLDAWSSADWQQVLVPQGFIVACVDGRGTGARGTAFRSCTYGRLGVLEAQDQIAAARYMASQSYVDPERIAIWGWSFGGFTTLMSMSMSKDVYKAGVAIAPVTDWRFYDTVYTERYMSVPQDNAEGYDAASPLCRAKDLSGNLLIVAGTADDNVHYTNMLRYIDALVAADKSFEMQMYTDRNHSIYGGNARPHLYKRFIDFFRCQLLR</sequence>
<dbReference type="Proteomes" id="UP000886722">
    <property type="component" value="Unassembled WGS sequence"/>
</dbReference>
<dbReference type="GO" id="GO:0008236">
    <property type="term" value="F:serine-type peptidase activity"/>
    <property type="evidence" value="ECO:0007669"/>
    <property type="project" value="InterPro"/>
</dbReference>
<organism evidence="4 5">
    <name type="scientific">Candidatus Caccoplasma intestinavium</name>
    <dbReference type="NCBI Taxonomy" id="2840716"/>
    <lineage>
        <taxon>Bacteria</taxon>
        <taxon>Pseudomonadati</taxon>
        <taxon>Bacteroidota</taxon>
        <taxon>Bacteroidia</taxon>
        <taxon>Bacteroidales</taxon>
        <taxon>Bacteroidaceae</taxon>
        <taxon>Bacteroidaceae incertae sedis</taxon>
        <taxon>Candidatus Caccoplasma</taxon>
    </lineage>
</organism>
<reference evidence="4" key="1">
    <citation type="submission" date="2020-10" db="EMBL/GenBank/DDBJ databases">
        <authorList>
            <person name="Gilroy R."/>
        </authorList>
    </citation>
    <scope>NUCLEOTIDE SEQUENCE</scope>
    <source>
        <strain evidence="4">21143</strain>
    </source>
</reference>
<dbReference type="GO" id="GO:0008239">
    <property type="term" value="F:dipeptidyl-peptidase activity"/>
    <property type="evidence" value="ECO:0007669"/>
    <property type="project" value="TreeGrafter"/>
</dbReference>
<dbReference type="PANTHER" id="PTHR11731:SF193">
    <property type="entry name" value="DIPEPTIDYL PEPTIDASE 9"/>
    <property type="match status" value="1"/>
</dbReference>
<proteinExistence type="predicted"/>
<gene>
    <name evidence="4" type="ORF">IAD06_05360</name>
</gene>
<protein>
    <submittedName>
        <fullName evidence="4">S9 family peptidase</fullName>
    </submittedName>
</protein>
<dbReference type="InterPro" id="IPR050278">
    <property type="entry name" value="Serine_Prot_S9B/DPPIV"/>
</dbReference>
<dbReference type="SUPFAM" id="SSF82171">
    <property type="entry name" value="DPP6 N-terminal domain-like"/>
    <property type="match status" value="1"/>
</dbReference>
<dbReference type="InterPro" id="IPR001375">
    <property type="entry name" value="Peptidase_S9_cat"/>
</dbReference>
<dbReference type="GO" id="GO:0006508">
    <property type="term" value="P:proteolysis"/>
    <property type="evidence" value="ECO:0007669"/>
    <property type="project" value="InterPro"/>
</dbReference>
<dbReference type="SUPFAM" id="SSF53474">
    <property type="entry name" value="alpha/beta-Hydrolases"/>
    <property type="match status" value="1"/>
</dbReference>